<gene>
    <name evidence="2" type="primary">mshA_6</name>
    <name evidence="2" type="ORF">Pla133_24580</name>
</gene>
<dbReference type="PANTHER" id="PTHR45947:SF3">
    <property type="entry name" value="SULFOQUINOVOSYL TRANSFERASE SQD2"/>
    <property type="match status" value="1"/>
</dbReference>
<dbReference type="KEGG" id="pbap:Pla133_24580"/>
<reference evidence="2 3" key="1">
    <citation type="submission" date="2019-02" db="EMBL/GenBank/DDBJ databases">
        <title>Deep-cultivation of Planctomycetes and their phenomic and genomic characterization uncovers novel biology.</title>
        <authorList>
            <person name="Wiegand S."/>
            <person name="Jogler M."/>
            <person name="Boedeker C."/>
            <person name="Pinto D."/>
            <person name="Vollmers J."/>
            <person name="Rivas-Marin E."/>
            <person name="Kohn T."/>
            <person name="Peeters S.H."/>
            <person name="Heuer A."/>
            <person name="Rast P."/>
            <person name="Oberbeckmann S."/>
            <person name="Bunk B."/>
            <person name="Jeske O."/>
            <person name="Meyerdierks A."/>
            <person name="Storesund J.E."/>
            <person name="Kallscheuer N."/>
            <person name="Luecker S."/>
            <person name="Lage O.M."/>
            <person name="Pohl T."/>
            <person name="Merkel B.J."/>
            <person name="Hornburger P."/>
            <person name="Mueller R.-W."/>
            <person name="Bruemmer F."/>
            <person name="Labrenz M."/>
            <person name="Spormann A.M."/>
            <person name="Op den Camp H."/>
            <person name="Overmann J."/>
            <person name="Amann R."/>
            <person name="Jetten M.S.M."/>
            <person name="Mascher T."/>
            <person name="Medema M.H."/>
            <person name="Devos D.P."/>
            <person name="Kaster A.-K."/>
            <person name="Ovreas L."/>
            <person name="Rohde M."/>
            <person name="Galperin M.Y."/>
            <person name="Jogler C."/>
        </authorList>
    </citation>
    <scope>NUCLEOTIDE SEQUENCE [LARGE SCALE GENOMIC DNA]</scope>
    <source>
        <strain evidence="2 3">Pla133</strain>
    </source>
</reference>
<protein>
    <submittedName>
        <fullName evidence="2">D-inositol 3-phosphate glycosyltransferase</fullName>
        <ecNumber evidence="2">2.4.1.250</ecNumber>
    </submittedName>
</protein>
<dbReference type="PANTHER" id="PTHR45947">
    <property type="entry name" value="SULFOQUINOVOSYL TRANSFERASE SQD2"/>
    <property type="match status" value="1"/>
</dbReference>
<evidence type="ECO:0000313" key="3">
    <source>
        <dbReference type="Proteomes" id="UP000316921"/>
    </source>
</evidence>
<dbReference type="RefSeq" id="WP_419195442.1">
    <property type="nucleotide sequence ID" value="NZ_CP036287.1"/>
</dbReference>
<proteinExistence type="predicted"/>
<evidence type="ECO:0000313" key="2">
    <source>
        <dbReference type="EMBL" id="QDU67376.1"/>
    </source>
</evidence>
<evidence type="ECO:0000259" key="1">
    <source>
        <dbReference type="Pfam" id="PF13439"/>
    </source>
</evidence>
<dbReference type="EC" id="2.4.1.250" evidence="2"/>
<keyword evidence="2" id="KW-0808">Transferase</keyword>
<name>A0A518BK76_9BACT</name>
<dbReference type="InterPro" id="IPR028098">
    <property type="entry name" value="Glyco_trans_4-like_N"/>
</dbReference>
<sequence length="404" mass="42939">MRIARVLTRLNLGGPARQVLACDPILAARGHRVRVLVGRPEPGEGDLFEAALERGIDVRRIDHLARGPHPWRDLRARRALGRELAEFRPELVHTHASKAGALGRAAAWKRTTAPLVHTFHGHVLEGYFPRLIARRLIAHERRWAGRSAAVIAVSGATARDLDRLGVCPLERIRVVPPGVELERLLSLPDLWESRDPMGVELRTRLGIGSGDVLVGMLGRLAPIKRPELALAAFVRLAASGVARLHLAFVGDGEGRAPLEAARAALPGSLRERVHLLGAVADVLPVHAALDLLLLTSKNEGLPVALIEGAAAGRPAVALAVGGVPELIEDGVTGRLVGSDGDPETMVSALARAMASLVDDGPGRVAMGCAAREVARTRHTGAALADRLEAVYAEALALGRTEVAR</sequence>
<keyword evidence="3" id="KW-1185">Reference proteome</keyword>
<accession>A0A518BK76</accession>
<dbReference type="SUPFAM" id="SSF53756">
    <property type="entry name" value="UDP-Glycosyltransferase/glycogen phosphorylase"/>
    <property type="match status" value="1"/>
</dbReference>
<dbReference type="Gene3D" id="3.40.50.2000">
    <property type="entry name" value="Glycogen Phosphorylase B"/>
    <property type="match status" value="2"/>
</dbReference>
<dbReference type="EMBL" id="CP036287">
    <property type="protein sequence ID" value="QDU67376.1"/>
    <property type="molecule type" value="Genomic_DNA"/>
</dbReference>
<dbReference type="InterPro" id="IPR050194">
    <property type="entry name" value="Glycosyltransferase_grp1"/>
</dbReference>
<dbReference type="AlphaFoldDB" id="A0A518BK76"/>
<dbReference type="Pfam" id="PF13692">
    <property type="entry name" value="Glyco_trans_1_4"/>
    <property type="match status" value="1"/>
</dbReference>
<dbReference type="Pfam" id="PF13439">
    <property type="entry name" value="Glyco_transf_4"/>
    <property type="match status" value="1"/>
</dbReference>
<keyword evidence="2" id="KW-0328">Glycosyltransferase</keyword>
<dbReference type="Proteomes" id="UP000316921">
    <property type="component" value="Chromosome"/>
</dbReference>
<feature type="domain" description="Glycosyltransferase subfamily 4-like N-terminal" evidence="1">
    <location>
        <begin position="13"/>
        <end position="183"/>
    </location>
</feature>
<dbReference type="GO" id="GO:0102710">
    <property type="term" value="F:D-inositol-3-phosphate glycosyltransferase activity"/>
    <property type="evidence" value="ECO:0007669"/>
    <property type="project" value="UniProtKB-EC"/>
</dbReference>
<organism evidence="2 3">
    <name type="scientific">Engelhardtia mirabilis</name>
    <dbReference type="NCBI Taxonomy" id="2528011"/>
    <lineage>
        <taxon>Bacteria</taxon>
        <taxon>Pseudomonadati</taxon>
        <taxon>Planctomycetota</taxon>
        <taxon>Planctomycetia</taxon>
        <taxon>Planctomycetia incertae sedis</taxon>
        <taxon>Engelhardtia</taxon>
    </lineage>
</organism>